<feature type="non-terminal residue" evidence="2">
    <location>
        <position position="1"/>
    </location>
</feature>
<comment type="caution">
    <text evidence="2">The sequence shown here is derived from an EMBL/GenBank/DDBJ whole genome shotgun (WGS) entry which is preliminary data.</text>
</comment>
<dbReference type="Proteomes" id="UP001595445">
    <property type="component" value="Unassembled WGS sequence"/>
</dbReference>
<evidence type="ECO:0000256" key="1">
    <source>
        <dbReference type="SAM" id="MobiDB-lite"/>
    </source>
</evidence>
<accession>A0ABV7E349</accession>
<proteinExistence type="predicted"/>
<reference evidence="3" key="1">
    <citation type="journal article" date="2019" name="Int. J. Syst. Evol. Microbiol.">
        <title>The Global Catalogue of Microorganisms (GCM) 10K type strain sequencing project: providing services to taxonomists for standard genome sequencing and annotation.</title>
        <authorList>
            <consortium name="The Broad Institute Genomics Platform"/>
            <consortium name="The Broad Institute Genome Sequencing Center for Infectious Disease"/>
            <person name="Wu L."/>
            <person name="Ma J."/>
        </authorList>
    </citation>
    <scope>NUCLEOTIDE SEQUENCE [LARGE SCALE GENOMIC DNA]</scope>
    <source>
        <strain evidence="3">KCTC 62102</strain>
    </source>
</reference>
<sequence length="137" mass="15293">KYRKSRSTEIAERLLEELARLGDPDQDNISFTVIKVNDASTRPKQDLARPSMAVARPKRLTTLATEPIFVHKPPRTLAPPAEPPQPEPPPLKDGKARAEEARATPRRVVIETAEPADKDLGDLTPVRLRPKRVIVIK</sequence>
<name>A0ABV7E349_9RHOB</name>
<feature type="region of interest" description="Disordered" evidence="1">
    <location>
        <begin position="64"/>
        <end position="113"/>
    </location>
</feature>
<feature type="compositionally biased region" description="Pro residues" evidence="1">
    <location>
        <begin position="76"/>
        <end position="89"/>
    </location>
</feature>
<organism evidence="2 3">
    <name type="scientific">Tabrizicola soli</name>
    <dbReference type="NCBI Taxonomy" id="2185115"/>
    <lineage>
        <taxon>Bacteria</taxon>
        <taxon>Pseudomonadati</taxon>
        <taxon>Pseudomonadota</taxon>
        <taxon>Alphaproteobacteria</taxon>
        <taxon>Rhodobacterales</taxon>
        <taxon>Paracoccaceae</taxon>
        <taxon>Tabrizicola</taxon>
    </lineage>
</organism>
<keyword evidence="3" id="KW-1185">Reference proteome</keyword>
<feature type="compositionally biased region" description="Basic and acidic residues" evidence="1">
    <location>
        <begin position="90"/>
        <end position="103"/>
    </location>
</feature>
<evidence type="ECO:0000313" key="2">
    <source>
        <dbReference type="EMBL" id="MFC3088724.1"/>
    </source>
</evidence>
<protein>
    <submittedName>
        <fullName evidence="2">Uncharacterized protein</fullName>
    </submittedName>
</protein>
<gene>
    <name evidence="2" type="ORF">ACFOD6_22010</name>
</gene>
<dbReference type="EMBL" id="JBHRSM010000055">
    <property type="protein sequence ID" value="MFC3088724.1"/>
    <property type="molecule type" value="Genomic_DNA"/>
</dbReference>
<evidence type="ECO:0000313" key="3">
    <source>
        <dbReference type="Proteomes" id="UP001595445"/>
    </source>
</evidence>